<evidence type="ECO:0000313" key="2">
    <source>
        <dbReference type="Proteomes" id="UP000001877"/>
    </source>
</evidence>
<accession>C0ZAF1</accession>
<dbReference type="AlphaFoldDB" id="C0ZAF1"/>
<organism evidence="1 2">
    <name type="scientific">Brevibacillus brevis (strain 47 / JCM 6285 / NBRC 100599)</name>
    <dbReference type="NCBI Taxonomy" id="358681"/>
    <lineage>
        <taxon>Bacteria</taxon>
        <taxon>Bacillati</taxon>
        <taxon>Bacillota</taxon>
        <taxon>Bacilli</taxon>
        <taxon>Bacillales</taxon>
        <taxon>Paenibacillaceae</taxon>
        <taxon>Brevibacillus</taxon>
    </lineage>
</organism>
<reference evidence="1 2" key="1">
    <citation type="submission" date="2005-03" db="EMBL/GenBank/DDBJ databases">
        <title>Brevibacillus brevis strain 47, complete genome.</title>
        <authorList>
            <person name="Hosoyama A."/>
            <person name="Yamada R."/>
            <person name="Hongo Y."/>
            <person name="Terui Y."/>
            <person name="Ankai A."/>
            <person name="Masuyama W."/>
            <person name="Sekiguchi M."/>
            <person name="Takeda T."/>
            <person name="Asano K."/>
            <person name="Ohji S."/>
            <person name="Ichikawa N."/>
            <person name="Narita S."/>
            <person name="Aoki N."/>
            <person name="Miura H."/>
            <person name="Matsushita S."/>
            <person name="Sekigawa T."/>
            <person name="Yamagata H."/>
            <person name="Yoshikawa H."/>
            <person name="Udaka S."/>
            <person name="Tanikawa S."/>
            <person name="Fujita N."/>
        </authorList>
    </citation>
    <scope>NUCLEOTIDE SEQUENCE [LARGE SCALE GENOMIC DNA]</scope>
    <source>
        <strain evidence="2">47 / JCM 6285 / NBRC 100599</strain>
    </source>
</reference>
<dbReference type="EMBL" id="AP008955">
    <property type="protein sequence ID" value="BAH42760.1"/>
    <property type="molecule type" value="Genomic_DNA"/>
</dbReference>
<dbReference type="KEGG" id="bbe:BBR47_17830"/>
<gene>
    <name evidence="1" type="ordered locus">BBR47_17830</name>
</gene>
<proteinExistence type="predicted"/>
<protein>
    <submittedName>
        <fullName evidence="1">Uncharacterized protein</fullName>
    </submittedName>
</protein>
<dbReference type="HOGENOM" id="CLU_3388402_0_0_9"/>
<name>C0ZAF1_BREBN</name>
<evidence type="ECO:0000313" key="1">
    <source>
        <dbReference type="EMBL" id="BAH42760.1"/>
    </source>
</evidence>
<keyword evidence="2" id="KW-1185">Reference proteome</keyword>
<dbReference type="Proteomes" id="UP000001877">
    <property type="component" value="Chromosome"/>
</dbReference>
<dbReference type="PROSITE" id="PS51257">
    <property type="entry name" value="PROKAR_LIPOPROTEIN"/>
    <property type="match status" value="1"/>
</dbReference>
<sequence>MSEKLPRAFTQWAIFYASFLASCKSTCSELLE</sequence>